<evidence type="ECO:0000313" key="2">
    <source>
        <dbReference type="EMBL" id="CAE7841418.1"/>
    </source>
</evidence>
<keyword evidence="3" id="KW-1185">Reference proteome</keyword>
<protein>
    <submittedName>
        <fullName evidence="2">APX7 protein</fullName>
    </submittedName>
</protein>
<gene>
    <name evidence="2" type="primary">APX7</name>
    <name evidence="2" type="ORF">SNEC2469_LOCUS25531</name>
</gene>
<reference evidence="2" key="1">
    <citation type="submission" date="2021-02" db="EMBL/GenBank/DDBJ databases">
        <authorList>
            <person name="Dougan E. K."/>
            <person name="Rhodes N."/>
            <person name="Thang M."/>
            <person name="Chan C."/>
        </authorList>
    </citation>
    <scope>NUCLEOTIDE SEQUENCE</scope>
</reference>
<organism evidence="2 3">
    <name type="scientific">Symbiodinium necroappetens</name>
    <dbReference type="NCBI Taxonomy" id="1628268"/>
    <lineage>
        <taxon>Eukaryota</taxon>
        <taxon>Sar</taxon>
        <taxon>Alveolata</taxon>
        <taxon>Dinophyceae</taxon>
        <taxon>Suessiales</taxon>
        <taxon>Symbiodiniaceae</taxon>
        <taxon>Symbiodinium</taxon>
    </lineage>
</organism>
<dbReference type="Proteomes" id="UP000601435">
    <property type="component" value="Unassembled WGS sequence"/>
</dbReference>
<sequence length="78" mass="8915">MDSWFHLQRFRWTARHGQWCDRRFCGHRPDLKKIGTFIPPAGTGNNGEGVELLFPSVMLAGILMVLVSVTKLSRFITL</sequence>
<name>A0A812ZWV8_9DINO</name>
<evidence type="ECO:0000313" key="3">
    <source>
        <dbReference type="Proteomes" id="UP000601435"/>
    </source>
</evidence>
<dbReference type="AlphaFoldDB" id="A0A812ZWV8"/>
<comment type="caution">
    <text evidence="2">The sequence shown here is derived from an EMBL/GenBank/DDBJ whole genome shotgun (WGS) entry which is preliminary data.</text>
</comment>
<feature type="transmembrane region" description="Helical" evidence="1">
    <location>
        <begin position="52"/>
        <end position="72"/>
    </location>
</feature>
<keyword evidence="1" id="KW-0472">Membrane</keyword>
<keyword evidence="1" id="KW-0812">Transmembrane</keyword>
<dbReference type="EMBL" id="CAJNJA010050476">
    <property type="protein sequence ID" value="CAE7841418.1"/>
    <property type="molecule type" value="Genomic_DNA"/>
</dbReference>
<accession>A0A812ZWV8</accession>
<keyword evidence="1" id="KW-1133">Transmembrane helix</keyword>
<evidence type="ECO:0000256" key="1">
    <source>
        <dbReference type="SAM" id="Phobius"/>
    </source>
</evidence>
<feature type="non-terminal residue" evidence="2">
    <location>
        <position position="1"/>
    </location>
</feature>
<proteinExistence type="predicted"/>